<name>A0A9N7YH64_PLEPL</name>
<proteinExistence type="predicted"/>
<organism evidence="2 3">
    <name type="scientific">Pleuronectes platessa</name>
    <name type="common">European plaice</name>
    <dbReference type="NCBI Taxonomy" id="8262"/>
    <lineage>
        <taxon>Eukaryota</taxon>
        <taxon>Metazoa</taxon>
        <taxon>Chordata</taxon>
        <taxon>Craniata</taxon>
        <taxon>Vertebrata</taxon>
        <taxon>Euteleostomi</taxon>
        <taxon>Actinopterygii</taxon>
        <taxon>Neopterygii</taxon>
        <taxon>Teleostei</taxon>
        <taxon>Neoteleostei</taxon>
        <taxon>Acanthomorphata</taxon>
        <taxon>Carangaria</taxon>
        <taxon>Pleuronectiformes</taxon>
        <taxon>Pleuronectoidei</taxon>
        <taxon>Pleuronectidae</taxon>
        <taxon>Pleuronectes</taxon>
    </lineage>
</organism>
<dbReference type="EMBL" id="CADEAL010000892">
    <property type="protein sequence ID" value="CAB1426557.1"/>
    <property type="molecule type" value="Genomic_DNA"/>
</dbReference>
<evidence type="ECO:0000313" key="3">
    <source>
        <dbReference type="Proteomes" id="UP001153269"/>
    </source>
</evidence>
<reference evidence="2" key="1">
    <citation type="submission" date="2020-03" db="EMBL/GenBank/DDBJ databases">
        <authorList>
            <person name="Weist P."/>
        </authorList>
    </citation>
    <scope>NUCLEOTIDE SEQUENCE</scope>
</reference>
<dbReference type="AlphaFoldDB" id="A0A9N7YH64"/>
<gene>
    <name evidence="2" type="ORF">PLEPLA_LOCUS14493</name>
</gene>
<accession>A0A9N7YH64</accession>
<evidence type="ECO:0000256" key="1">
    <source>
        <dbReference type="SAM" id="MobiDB-lite"/>
    </source>
</evidence>
<dbReference type="Proteomes" id="UP001153269">
    <property type="component" value="Unassembled WGS sequence"/>
</dbReference>
<evidence type="ECO:0000313" key="2">
    <source>
        <dbReference type="EMBL" id="CAB1426557.1"/>
    </source>
</evidence>
<protein>
    <submittedName>
        <fullName evidence="2">Uncharacterized protein</fullName>
    </submittedName>
</protein>
<comment type="caution">
    <text evidence="2">The sequence shown here is derived from an EMBL/GenBank/DDBJ whole genome shotgun (WGS) entry which is preliminary data.</text>
</comment>
<feature type="region of interest" description="Disordered" evidence="1">
    <location>
        <begin position="1"/>
        <end position="63"/>
    </location>
</feature>
<keyword evidence="3" id="KW-1185">Reference proteome</keyword>
<sequence length="145" mass="16609">MLHPVEEQDESVPIRPSRRRCNQGTSATELERPRSFTGLLENPRATRKQHHEGHSDRPPSCLRPHVVTGVINLHLESTQVKDALPKSIDAELHDLKPGDWIVVKDLRRKNWRARRVNKALSELGSILHHEHLILQLIPEAQHISP</sequence>